<evidence type="ECO:0000313" key="5">
    <source>
        <dbReference type="EMBL" id="KPU77025.1"/>
    </source>
</evidence>
<feature type="region of interest" description="Disordered" evidence="4">
    <location>
        <begin position="1"/>
        <end position="31"/>
    </location>
</feature>
<accession>A0A0P8YDL6</accession>
<name>A0A0P8YDL6_DROAN</name>
<dbReference type="PROSITE" id="PS50138">
    <property type="entry name" value="BRCA2_REPEAT"/>
    <property type="match status" value="6"/>
</dbReference>
<dbReference type="InterPro" id="IPR002093">
    <property type="entry name" value="BRCA2_repeat"/>
</dbReference>
<dbReference type="FunCoup" id="A0A0P8YDL6">
    <property type="interactions" value="418"/>
</dbReference>
<sequence>MEPQQGQAESFQNVSNEFQQETRTEPGIQKLPANTSFLGDIAAEIAGIHGADRLDFRRDQENEPDIENTTGFVNIHDLLLMEADPTPGEQITELILRDFCSSPTYFEEHHETANETSPWFRFRHKKIKTYSKRRIPKEEPPPVTIKYEEEEEDRLSCSSGLSVQEDFTTPATTSVCELDANTSQKICENLLNLSEYFSLGNSTSNSNKCPNIDLPSKKEPNLEDSLESKEDLCPISDTQSSVEYSAVELQNFRDELLESDYTFEASQNCDIKPRGTVGDTIFGDMESIKNTDSKVCEDWSEGDSFLENINTEQISLNDDKGAETENKTRPSEIKSENYEILLHDIPITEWQTPMDVPDEKNIESKESVKDAFQNKASSTKDITDTQFLQEFPLEDWQPDEVTEFVGFRTASNKQIHISEETKLRAAKLLSDLDAEDVQKETATNVPEFVGFRTASNKAIKISDETKKRAAKFIADFEAEEHQKDSSNEDSETINEFVGFRTASNKAIAISEETKQRAAALLADLEAEDPQRDTGDGNTAKLDDFVGFRTASNKAIAISKEMETKGAKFLAQFNEEEEKALAADTEFLESIAFSQWEPLDTPDTDTTRRDTSKANDMEIKGTTADDNTSTFEVPADPSMNTSQSANIPQLVAFHKTSYKFMEVSQEMRVKGDKLMADVIAGTPSASRSLDTPEFVGFRTASNRPIEITEEMKKKAAKLIAEVEASVQCNNQHNIEKELEGNNDFVGFRTASNKNIVVSEEMQKKAAKFMAEIQADEIQVNENQITAEAEFVGFRTASNKSITVSEEMKKKAAKLMAEVQAEEGNSNILSSKINKNKEQAEVQVESTNQLENIEKTKVIYIISNNNNIECQSDESDEVSGEEFQGFPNNDMQPIDPSEDFVFPRQSQVNVDISDSRVGTPKNRRETTDGIPSSKRRRSNFSQNEQPGGCQLVKTTSCNSALCTPSQSQEMHASLTQLASRSPLDHSTKTSVIARRNLLTLSKRRKRNSATSEGDGIDTPLKPKFTPMAASTSTPLANKNTNLRKEATILQQNVEDMSPICMPPNKSRRLGLSRSRY</sequence>
<feature type="region of interest" description="Disordered" evidence="4">
    <location>
        <begin position="869"/>
        <end position="948"/>
    </location>
</feature>
<keyword evidence="6" id="KW-1185">Reference proteome</keyword>
<feature type="compositionally biased region" description="Acidic residues" evidence="4">
    <location>
        <begin position="869"/>
        <end position="878"/>
    </location>
</feature>
<keyword evidence="3" id="KW-0234">DNA repair</keyword>
<feature type="region of interest" description="Disordered" evidence="4">
    <location>
        <begin position="1053"/>
        <end position="1074"/>
    </location>
</feature>
<dbReference type="GO" id="GO:0006355">
    <property type="term" value="P:regulation of DNA-templated transcription"/>
    <property type="evidence" value="ECO:0007669"/>
    <property type="project" value="TreeGrafter"/>
</dbReference>
<dbReference type="AlphaFoldDB" id="A0A0P8YDL6"/>
<dbReference type="Proteomes" id="UP000007801">
    <property type="component" value="Unassembled WGS sequence"/>
</dbReference>
<dbReference type="GeneID" id="6496462"/>
<dbReference type="OrthoDB" id="21095at2759"/>
<protein>
    <recommendedName>
        <fullName evidence="7">Breast cancer type 2 susceptibility protein homolog</fullName>
    </recommendedName>
</protein>
<keyword evidence="2" id="KW-0227">DNA damage</keyword>
<dbReference type="PANTHER" id="PTHR11289:SF0">
    <property type="entry name" value="BREAST CANCER TYPE 2 SUSCEPTIBILITY PROTEIN"/>
    <property type="match status" value="1"/>
</dbReference>
<dbReference type="eggNOG" id="KOG4751">
    <property type="taxonomic scope" value="Eukaryota"/>
</dbReference>
<keyword evidence="1" id="KW-0677">Repeat</keyword>
<dbReference type="InterPro" id="IPR015525">
    <property type="entry name" value="BRCA2"/>
</dbReference>
<dbReference type="CTD" id="675"/>
<evidence type="ECO:0000256" key="2">
    <source>
        <dbReference type="ARBA" id="ARBA00022763"/>
    </source>
</evidence>
<evidence type="ECO:0008006" key="7">
    <source>
        <dbReference type="Google" id="ProtNLM"/>
    </source>
</evidence>
<dbReference type="EMBL" id="CH902619">
    <property type="protein sequence ID" value="KPU77025.1"/>
    <property type="molecule type" value="Genomic_DNA"/>
</dbReference>
<gene>
    <name evidence="5" type="primary">Dana\GF13624</name>
    <name evidence="5" type="synonym">dana_GLEANR_13633</name>
    <name evidence="5" type="synonym">dmbrca2</name>
    <name evidence="5" type="ORF">GF13624</name>
</gene>
<reference evidence="5 6" key="1">
    <citation type="journal article" date="2007" name="Nature">
        <title>Evolution of genes and genomes on the Drosophila phylogeny.</title>
        <authorList>
            <consortium name="Drosophila 12 Genomes Consortium"/>
            <person name="Clark A.G."/>
            <person name="Eisen M.B."/>
            <person name="Smith D.R."/>
            <person name="Bergman C.M."/>
            <person name="Oliver B."/>
            <person name="Markow T.A."/>
            <person name="Kaufman T.C."/>
            <person name="Kellis M."/>
            <person name="Gelbart W."/>
            <person name="Iyer V.N."/>
            <person name="Pollard D.A."/>
            <person name="Sackton T.B."/>
            <person name="Larracuente A.M."/>
            <person name="Singh N.D."/>
            <person name="Abad J.P."/>
            <person name="Abt D.N."/>
            <person name="Adryan B."/>
            <person name="Aguade M."/>
            <person name="Akashi H."/>
            <person name="Anderson W.W."/>
            <person name="Aquadro C.F."/>
            <person name="Ardell D.H."/>
            <person name="Arguello R."/>
            <person name="Artieri C.G."/>
            <person name="Barbash D.A."/>
            <person name="Barker D."/>
            <person name="Barsanti P."/>
            <person name="Batterham P."/>
            <person name="Batzoglou S."/>
            <person name="Begun D."/>
            <person name="Bhutkar A."/>
            <person name="Blanco E."/>
            <person name="Bosak S.A."/>
            <person name="Bradley R.K."/>
            <person name="Brand A.D."/>
            <person name="Brent M.R."/>
            <person name="Brooks A.N."/>
            <person name="Brown R.H."/>
            <person name="Butlin R.K."/>
            <person name="Caggese C."/>
            <person name="Calvi B.R."/>
            <person name="Bernardo de Carvalho A."/>
            <person name="Caspi A."/>
            <person name="Castrezana S."/>
            <person name="Celniker S.E."/>
            <person name="Chang J.L."/>
            <person name="Chapple C."/>
            <person name="Chatterji S."/>
            <person name="Chinwalla A."/>
            <person name="Civetta A."/>
            <person name="Clifton S.W."/>
            <person name="Comeron J.M."/>
            <person name="Costello J.C."/>
            <person name="Coyne J.A."/>
            <person name="Daub J."/>
            <person name="David R.G."/>
            <person name="Delcher A.L."/>
            <person name="Delehaunty K."/>
            <person name="Do C.B."/>
            <person name="Ebling H."/>
            <person name="Edwards K."/>
            <person name="Eickbush T."/>
            <person name="Evans J.D."/>
            <person name="Filipski A."/>
            <person name="Findeiss S."/>
            <person name="Freyhult E."/>
            <person name="Fulton L."/>
            <person name="Fulton R."/>
            <person name="Garcia A.C."/>
            <person name="Gardiner A."/>
            <person name="Garfield D.A."/>
            <person name="Garvin B.E."/>
            <person name="Gibson G."/>
            <person name="Gilbert D."/>
            <person name="Gnerre S."/>
            <person name="Godfrey J."/>
            <person name="Good R."/>
            <person name="Gotea V."/>
            <person name="Gravely B."/>
            <person name="Greenberg A.J."/>
            <person name="Griffiths-Jones S."/>
            <person name="Gross S."/>
            <person name="Guigo R."/>
            <person name="Gustafson E.A."/>
            <person name="Haerty W."/>
            <person name="Hahn M.W."/>
            <person name="Halligan D.L."/>
            <person name="Halpern A.L."/>
            <person name="Halter G.M."/>
            <person name="Han M.V."/>
            <person name="Heger A."/>
            <person name="Hillier L."/>
            <person name="Hinrichs A.S."/>
            <person name="Holmes I."/>
            <person name="Hoskins R.A."/>
            <person name="Hubisz M.J."/>
            <person name="Hultmark D."/>
            <person name="Huntley M.A."/>
            <person name="Jaffe D.B."/>
            <person name="Jagadeeshan S."/>
            <person name="Jeck W.R."/>
            <person name="Johnson J."/>
            <person name="Jones C.D."/>
            <person name="Jordan W.C."/>
            <person name="Karpen G.H."/>
            <person name="Kataoka E."/>
            <person name="Keightley P.D."/>
            <person name="Kheradpour P."/>
            <person name="Kirkness E.F."/>
            <person name="Koerich L.B."/>
            <person name="Kristiansen K."/>
            <person name="Kudrna D."/>
            <person name="Kulathinal R.J."/>
            <person name="Kumar S."/>
            <person name="Kwok R."/>
            <person name="Lander E."/>
            <person name="Langley C.H."/>
            <person name="Lapoint R."/>
            <person name="Lazzaro B.P."/>
            <person name="Lee S.J."/>
            <person name="Levesque L."/>
            <person name="Li R."/>
            <person name="Lin C.F."/>
            <person name="Lin M.F."/>
            <person name="Lindblad-Toh K."/>
            <person name="Llopart A."/>
            <person name="Long M."/>
            <person name="Low L."/>
            <person name="Lozovsky E."/>
            <person name="Lu J."/>
            <person name="Luo M."/>
            <person name="Machado C.A."/>
            <person name="Makalowski W."/>
            <person name="Marzo M."/>
            <person name="Matsuda M."/>
            <person name="Matzkin L."/>
            <person name="McAllister B."/>
            <person name="McBride C.S."/>
            <person name="McKernan B."/>
            <person name="McKernan K."/>
            <person name="Mendez-Lago M."/>
            <person name="Minx P."/>
            <person name="Mollenhauer M.U."/>
            <person name="Montooth K."/>
            <person name="Mount S.M."/>
            <person name="Mu X."/>
            <person name="Myers E."/>
            <person name="Negre B."/>
            <person name="Newfeld S."/>
            <person name="Nielsen R."/>
            <person name="Noor M.A."/>
            <person name="O'Grady P."/>
            <person name="Pachter L."/>
            <person name="Papaceit M."/>
            <person name="Parisi M.J."/>
            <person name="Parisi M."/>
            <person name="Parts L."/>
            <person name="Pedersen J.S."/>
            <person name="Pesole G."/>
            <person name="Phillippy A.M."/>
            <person name="Ponting C.P."/>
            <person name="Pop M."/>
            <person name="Porcelli D."/>
            <person name="Powell J.R."/>
            <person name="Prohaska S."/>
            <person name="Pruitt K."/>
            <person name="Puig M."/>
            <person name="Quesneville H."/>
            <person name="Ram K.R."/>
            <person name="Rand D."/>
            <person name="Rasmussen M.D."/>
            <person name="Reed L.K."/>
            <person name="Reenan R."/>
            <person name="Reily A."/>
            <person name="Remington K.A."/>
            <person name="Rieger T.T."/>
            <person name="Ritchie M.G."/>
            <person name="Robin C."/>
            <person name="Rogers Y.H."/>
            <person name="Rohde C."/>
            <person name="Rozas J."/>
            <person name="Rubenfield M.J."/>
            <person name="Ruiz A."/>
            <person name="Russo S."/>
            <person name="Salzberg S.L."/>
            <person name="Sanchez-Gracia A."/>
            <person name="Saranga D.J."/>
            <person name="Sato H."/>
            <person name="Schaeffer S.W."/>
            <person name="Schatz M.C."/>
            <person name="Schlenke T."/>
            <person name="Schwartz R."/>
            <person name="Segarra C."/>
            <person name="Singh R.S."/>
            <person name="Sirot L."/>
            <person name="Sirota M."/>
            <person name="Sisneros N.B."/>
            <person name="Smith C.D."/>
            <person name="Smith T.F."/>
            <person name="Spieth J."/>
            <person name="Stage D.E."/>
            <person name="Stark A."/>
            <person name="Stephan W."/>
            <person name="Strausberg R.L."/>
            <person name="Strempel S."/>
            <person name="Sturgill D."/>
            <person name="Sutton G."/>
            <person name="Sutton G.G."/>
            <person name="Tao W."/>
            <person name="Teichmann S."/>
            <person name="Tobari Y.N."/>
            <person name="Tomimura Y."/>
            <person name="Tsolas J.M."/>
            <person name="Valente V.L."/>
            <person name="Venter E."/>
            <person name="Venter J.C."/>
            <person name="Vicario S."/>
            <person name="Vieira F.G."/>
            <person name="Vilella A.J."/>
            <person name="Villasante A."/>
            <person name="Walenz B."/>
            <person name="Wang J."/>
            <person name="Wasserman M."/>
            <person name="Watts T."/>
            <person name="Wilson D."/>
            <person name="Wilson R.K."/>
            <person name="Wing R.A."/>
            <person name="Wolfner M.F."/>
            <person name="Wong A."/>
            <person name="Wong G.K."/>
            <person name="Wu C.I."/>
            <person name="Wu G."/>
            <person name="Yamamoto D."/>
            <person name="Yang H.P."/>
            <person name="Yang S.P."/>
            <person name="Yorke J.A."/>
            <person name="Yoshida K."/>
            <person name="Zdobnov E."/>
            <person name="Zhang P."/>
            <person name="Zhang Y."/>
            <person name="Zimin A.V."/>
            <person name="Baldwin J."/>
            <person name="Abdouelleil A."/>
            <person name="Abdulkadir J."/>
            <person name="Abebe A."/>
            <person name="Abera B."/>
            <person name="Abreu J."/>
            <person name="Acer S.C."/>
            <person name="Aftuck L."/>
            <person name="Alexander A."/>
            <person name="An P."/>
            <person name="Anderson E."/>
            <person name="Anderson S."/>
            <person name="Arachi H."/>
            <person name="Azer M."/>
            <person name="Bachantsang P."/>
            <person name="Barry A."/>
            <person name="Bayul T."/>
            <person name="Berlin A."/>
            <person name="Bessette D."/>
            <person name="Bloom T."/>
            <person name="Blye J."/>
            <person name="Boguslavskiy L."/>
            <person name="Bonnet C."/>
            <person name="Boukhgalter B."/>
            <person name="Bourzgui I."/>
            <person name="Brown A."/>
            <person name="Cahill P."/>
            <person name="Channer S."/>
            <person name="Cheshatsang Y."/>
            <person name="Chuda L."/>
            <person name="Citroen M."/>
            <person name="Collymore A."/>
            <person name="Cooke P."/>
            <person name="Costello M."/>
            <person name="D'Aco K."/>
            <person name="Daza R."/>
            <person name="De Haan G."/>
            <person name="DeGray S."/>
            <person name="DeMaso C."/>
            <person name="Dhargay N."/>
            <person name="Dooley K."/>
            <person name="Dooley E."/>
            <person name="Doricent M."/>
            <person name="Dorje P."/>
            <person name="Dorjee K."/>
            <person name="Dupes A."/>
            <person name="Elong R."/>
            <person name="Falk J."/>
            <person name="Farina A."/>
            <person name="Faro S."/>
            <person name="Ferguson D."/>
            <person name="Fisher S."/>
            <person name="Foley C.D."/>
            <person name="Franke A."/>
            <person name="Friedrich D."/>
            <person name="Gadbois L."/>
            <person name="Gearin G."/>
            <person name="Gearin C.R."/>
            <person name="Giannoukos G."/>
            <person name="Goode T."/>
            <person name="Graham J."/>
            <person name="Grandbois E."/>
            <person name="Grewal S."/>
            <person name="Gyaltsen K."/>
            <person name="Hafez N."/>
            <person name="Hagos B."/>
            <person name="Hall J."/>
            <person name="Henson C."/>
            <person name="Hollinger A."/>
            <person name="Honan T."/>
            <person name="Huard M.D."/>
            <person name="Hughes L."/>
            <person name="Hurhula B."/>
            <person name="Husby M.E."/>
            <person name="Kamat A."/>
            <person name="Kanga B."/>
            <person name="Kashin S."/>
            <person name="Khazanovich D."/>
            <person name="Kisner P."/>
            <person name="Lance K."/>
            <person name="Lara M."/>
            <person name="Lee W."/>
            <person name="Lennon N."/>
            <person name="Letendre F."/>
            <person name="LeVine R."/>
            <person name="Lipovsky A."/>
            <person name="Liu X."/>
            <person name="Liu J."/>
            <person name="Liu S."/>
            <person name="Lokyitsang T."/>
            <person name="Lokyitsang Y."/>
            <person name="Lubonja R."/>
            <person name="Lui A."/>
            <person name="MacDonald P."/>
            <person name="Magnisalis V."/>
            <person name="Maru K."/>
            <person name="Matthews C."/>
            <person name="McCusker W."/>
            <person name="McDonough S."/>
            <person name="Mehta T."/>
            <person name="Meldrim J."/>
            <person name="Meneus L."/>
            <person name="Mihai O."/>
            <person name="Mihalev A."/>
            <person name="Mihova T."/>
            <person name="Mittelman R."/>
            <person name="Mlenga V."/>
            <person name="Montmayeur A."/>
            <person name="Mulrain L."/>
            <person name="Navidi A."/>
            <person name="Naylor J."/>
            <person name="Negash T."/>
            <person name="Nguyen T."/>
            <person name="Nguyen N."/>
            <person name="Nicol R."/>
            <person name="Norbu C."/>
            <person name="Norbu N."/>
            <person name="Novod N."/>
            <person name="O'Neill B."/>
            <person name="Osman S."/>
            <person name="Markiewicz E."/>
            <person name="Oyono O.L."/>
            <person name="Patti C."/>
            <person name="Phunkhang P."/>
            <person name="Pierre F."/>
            <person name="Priest M."/>
            <person name="Raghuraman S."/>
            <person name="Rege F."/>
            <person name="Reyes R."/>
            <person name="Rise C."/>
            <person name="Rogov P."/>
            <person name="Ross K."/>
            <person name="Ryan E."/>
            <person name="Settipalli S."/>
            <person name="Shea T."/>
            <person name="Sherpa N."/>
            <person name="Shi L."/>
            <person name="Shih D."/>
            <person name="Sparrow T."/>
            <person name="Spaulding J."/>
            <person name="Stalker J."/>
            <person name="Stange-Thomann N."/>
            <person name="Stavropoulos S."/>
            <person name="Stone C."/>
            <person name="Strader C."/>
            <person name="Tesfaye S."/>
            <person name="Thomson T."/>
            <person name="Thoulutsang Y."/>
            <person name="Thoulutsang D."/>
            <person name="Topham K."/>
            <person name="Topping I."/>
            <person name="Tsamla T."/>
            <person name="Vassiliev H."/>
            <person name="Vo A."/>
            <person name="Wangchuk T."/>
            <person name="Wangdi T."/>
            <person name="Weiand M."/>
            <person name="Wilkinson J."/>
            <person name="Wilson A."/>
            <person name="Yadav S."/>
            <person name="Young G."/>
            <person name="Yu Q."/>
            <person name="Zembek L."/>
            <person name="Zhong D."/>
            <person name="Zimmer A."/>
            <person name="Zwirko Z."/>
            <person name="Jaffe D.B."/>
            <person name="Alvarez P."/>
            <person name="Brockman W."/>
            <person name="Butler J."/>
            <person name="Chin C."/>
            <person name="Gnerre S."/>
            <person name="Grabherr M."/>
            <person name="Kleber M."/>
            <person name="Mauceli E."/>
            <person name="MacCallum I."/>
        </authorList>
    </citation>
    <scope>NUCLEOTIDE SEQUENCE [LARGE SCALE GENOMIC DNA]</scope>
    <source>
        <strain evidence="6">Tucson 14024-0371.13</strain>
    </source>
</reference>
<organism evidence="5 6">
    <name type="scientific">Drosophila ananassae</name>
    <name type="common">Fruit fly</name>
    <dbReference type="NCBI Taxonomy" id="7217"/>
    <lineage>
        <taxon>Eukaryota</taxon>
        <taxon>Metazoa</taxon>
        <taxon>Ecdysozoa</taxon>
        <taxon>Arthropoda</taxon>
        <taxon>Hexapoda</taxon>
        <taxon>Insecta</taxon>
        <taxon>Pterygota</taxon>
        <taxon>Neoptera</taxon>
        <taxon>Endopterygota</taxon>
        <taxon>Diptera</taxon>
        <taxon>Brachycera</taxon>
        <taxon>Muscomorpha</taxon>
        <taxon>Ephydroidea</taxon>
        <taxon>Drosophilidae</taxon>
        <taxon>Drosophila</taxon>
        <taxon>Sophophora</taxon>
    </lineage>
</organism>
<dbReference type="KEGG" id="dan:6496462"/>
<feature type="region of interest" description="Disordered" evidence="4">
    <location>
        <begin position="1000"/>
        <end position="1040"/>
    </location>
</feature>
<evidence type="ECO:0000256" key="3">
    <source>
        <dbReference type="ARBA" id="ARBA00023204"/>
    </source>
</evidence>
<feature type="compositionally biased region" description="Polar residues" evidence="4">
    <location>
        <begin position="1"/>
        <end position="21"/>
    </location>
</feature>
<evidence type="ECO:0000256" key="4">
    <source>
        <dbReference type="SAM" id="MobiDB-lite"/>
    </source>
</evidence>
<feature type="compositionally biased region" description="Basic residues" evidence="4">
    <location>
        <begin position="1063"/>
        <end position="1074"/>
    </location>
</feature>
<evidence type="ECO:0000256" key="1">
    <source>
        <dbReference type="ARBA" id="ARBA00022737"/>
    </source>
</evidence>
<proteinExistence type="predicted"/>
<dbReference type="GO" id="GO:0000724">
    <property type="term" value="P:double-strand break repair via homologous recombination"/>
    <property type="evidence" value="ECO:0007669"/>
    <property type="project" value="InterPro"/>
</dbReference>
<dbReference type="Pfam" id="PF00634">
    <property type="entry name" value="BRCA2"/>
    <property type="match status" value="2"/>
</dbReference>
<evidence type="ECO:0000313" key="6">
    <source>
        <dbReference type="Proteomes" id="UP000007801"/>
    </source>
</evidence>
<dbReference type="PANTHER" id="PTHR11289">
    <property type="entry name" value="BREAST CANCER TYPE 2 SUSCEPTIBILITY PROTEIN BRCA2"/>
    <property type="match status" value="1"/>
</dbReference>
<dbReference type="InParanoid" id="A0A0P8YDL6"/>
<dbReference type="STRING" id="7217.A0A0P8YDL6"/>
<feature type="compositionally biased region" description="Polar residues" evidence="4">
    <location>
        <begin position="1026"/>
        <end position="1038"/>
    </location>
</feature>